<protein>
    <recommendedName>
        <fullName evidence="4">Zinc-ribbon domain-containing protein</fullName>
    </recommendedName>
</protein>
<keyword evidence="3" id="KW-1185">Reference proteome</keyword>
<evidence type="ECO:0000256" key="1">
    <source>
        <dbReference type="SAM" id="Phobius"/>
    </source>
</evidence>
<dbReference type="EMBL" id="CP036291">
    <property type="protein sequence ID" value="QDU88188.1"/>
    <property type="molecule type" value="Genomic_DNA"/>
</dbReference>
<dbReference type="Proteomes" id="UP000317429">
    <property type="component" value="Chromosome"/>
</dbReference>
<dbReference type="OrthoDB" id="292190at2"/>
<evidence type="ECO:0000313" key="3">
    <source>
        <dbReference type="Proteomes" id="UP000317429"/>
    </source>
</evidence>
<dbReference type="RefSeq" id="WP_145282836.1">
    <property type="nucleotide sequence ID" value="NZ_CP036291.1"/>
</dbReference>
<evidence type="ECO:0000313" key="2">
    <source>
        <dbReference type="EMBL" id="QDU88188.1"/>
    </source>
</evidence>
<accession>A0A518D9S5</accession>
<sequence length="75" mass="8365">MAEDWDEPDDDATDPCPECGAQVYSDADQCPECGHWFVDGEAGGQSWSERQPRMLAWMGYAVVALIVLWIVVTML</sequence>
<dbReference type="AlphaFoldDB" id="A0A518D9S5"/>
<evidence type="ECO:0008006" key="4">
    <source>
        <dbReference type="Google" id="ProtNLM"/>
    </source>
</evidence>
<keyword evidence="1" id="KW-0472">Membrane</keyword>
<dbReference type="KEGG" id="pnd:Pla175_15600"/>
<feature type="transmembrane region" description="Helical" evidence="1">
    <location>
        <begin position="54"/>
        <end position="72"/>
    </location>
</feature>
<reference evidence="2 3" key="1">
    <citation type="submission" date="2019-02" db="EMBL/GenBank/DDBJ databases">
        <title>Deep-cultivation of Planctomycetes and their phenomic and genomic characterization uncovers novel biology.</title>
        <authorList>
            <person name="Wiegand S."/>
            <person name="Jogler M."/>
            <person name="Boedeker C."/>
            <person name="Pinto D."/>
            <person name="Vollmers J."/>
            <person name="Rivas-Marin E."/>
            <person name="Kohn T."/>
            <person name="Peeters S.H."/>
            <person name="Heuer A."/>
            <person name="Rast P."/>
            <person name="Oberbeckmann S."/>
            <person name="Bunk B."/>
            <person name="Jeske O."/>
            <person name="Meyerdierks A."/>
            <person name="Storesund J.E."/>
            <person name="Kallscheuer N."/>
            <person name="Luecker S."/>
            <person name="Lage O.M."/>
            <person name="Pohl T."/>
            <person name="Merkel B.J."/>
            <person name="Hornburger P."/>
            <person name="Mueller R.-W."/>
            <person name="Bruemmer F."/>
            <person name="Labrenz M."/>
            <person name="Spormann A.M."/>
            <person name="Op den Camp H."/>
            <person name="Overmann J."/>
            <person name="Amann R."/>
            <person name="Jetten M.S.M."/>
            <person name="Mascher T."/>
            <person name="Medema M.H."/>
            <person name="Devos D.P."/>
            <person name="Kaster A.-K."/>
            <person name="Ovreas L."/>
            <person name="Rohde M."/>
            <person name="Galperin M.Y."/>
            <person name="Jogler C."/>
        </authorList>
    </citation>
    <scope>NUCLEOTIDE SEQUENCE [LARGE SCALE GENOMIC DNA]</scope>
    <source>
        <strain evidence="2 3">Pla175</strain>
    </source>
</reference>
<keyword evidence="1" id="KW-0812">Transmembrane</keyword>
<gene>
    <name evidence="2" type="ORF">Pla175_15600</name>
</gene>
<organism evidence="2 3">
    <name type="scientific">Pirellulimonas nuda</name>
    <dbReference type="NCBI Taxonomy" id="2528009"/>
    <lineage>
        <taxon>Bacteria</taxon>
        <taxon>Pseudomonadati</taxon>
        <taxon>Planctomycetota</taxon>
        <taxon>Planctomycetia</taxon>
        <taxon>Pirellulales</taxon>
        <taxon>Lacipirellulaceae</taxon>
        <taxon>Pirellulimonas</taxon>
    </lineage>
</organism>
<name>A0A518D9S5_9BACT</name>
<keyword evidence="1" id="KW-1133">Transmembrane helix</keyword>
<proteinExistence type="predicted"/>